<feature type="region of interest" description="Disordered" evidence="4">
    <location>
        <begin position="1478"/>
        <end position="1607"/>
    </location>
</feature>
<dbReference type="OrthoDB" id="427518at2759"/>
<evidence type="ECO:0000259" key="6">
    <source>
        <dbReference type="Pfam" id="PF24883"/>
    </source>
</evidence>
<dbReference type="SMART" id="SM00248">
    <property type="entry name" value="ANK"/>
    <property type="match status" value="14"/>
</dbReference>
<dbReference type="PROSITE" id="PS50088">
    <property type="entry name" value="ANK_REPEAT"/>
    <property type="match status" value="6"/>
</dbReference>
<feature type="repeat" description="ANK" evidence="3">
    <location>
        <begin position="968"/>
        <end position="1000"/>
    </location>
</feature>
<protein>
    <submittedName>
        <fullName evidence="7">Uncharacterized protein</fullName>
    </submittedName>
</protein>
<accession>A0A0P7B5D8</accession>
<keyword evidence="8" id="KW-1185">Reference proteome</keyword>
<feature type="repeat" description="ANK" evidence="3">
    <location>
        <begin position="1225"/>
        <end position="1257"/>
    </location>
</feature>
<dbReference type="Pfam" id="PF24883">
    <property type="entry name" value="NPHP3_N"/>
    <property type="match status" value="1"/>
</dbReference>
<feature type="compositionally biased region" description="Polar residues" evidence="4">
    <location>
        <begin position="1708"/>
        <end position="1723"/>
    </location>
</feature>
<dbReference type="Pfam" id="PF05057">
    <property type="entry name" value="DUF676"/>
    <property type="match status" value="1"/>
</dbReference>
<feature type="compositionally biased region" description="Polar residues" evidence="4">
    <location>
        <begin position="1662"/>
        <end position="1697"/>
    </location>
</feature>
<dbReference type="InterPro" id="IPR007751">
    <property type="entry name" value="DUF676_lipase-like"/>
</dbReference>
<dbReference type="SUPFAM" id="SSF48403">
    <property type="entry name" value="Ankyrin repeat"/>
    <property type="match status" value="2"/>
</dbReference>
<feature type="compositionally biased region" description="Basic and acidic residues" evidence="4">
    <location>
        <begin position="1800"/>
        <end position="1817"/>
    </location>
</feature>
<dbReference type="Pfam" id="PF12796">
    <property type="entry name" value="Ank_2"/>
    <property type="match status" value="4"/>
</dbReference>
<dbReference type="InterPro" id="IPR029058">
    <property type="entry name" value="AB_hydrolase_fold"/>
</dbReference>
<dbReference type="PANTHER" id="PTHR46224">
    <property type="entry name" value="ANKYRIN REPEAT FAMILY PROTEIN"/>
    <property type="match status" value="1"/>
</dbReference>
<dbReference type="Gene3D" id="1.25.40.20">
    <property type="entry name" value="Ankyrin repeat-containing domain"/>
    <property type="match status" value="4"/>
</dbReference>
<evidence type="ECO:0000259" key="5">
    <source>
        <dbReference type="Pfam" id="PF05057"/>
    </source>
</evidence>
<dbReference type="STRING" id="78410.A0A0P7B5D8"/>
<feature type="compositionally biased region" description="Basic and acidic residues" evidence="4">
    <location>
        <begin position="15"/>
        <end position="27"/>
    </location>
</feature>
<feature type="region of interest" description="Disordered" evidence="4">
    <location>
        <begin position="1625"/>
        <end position="1817"/>
    </location>
</feature>
<feature type="compositionally biased region" description="Basic and acidic residues" evidence="4">
    <location>
        <begin position="842"/>
        <end position="855"/>
    </location>
</feature>
<feature type="compositionally biased region" description="Basic and acidic residues" evidence="4">
    <location>
        <begin position="1766"/>
        <end position="1776"/>
    </location>
</feature>
<feature type="compositionally biased region" description="Polar residues" evidence="4">
    <location>
        <begin position="1"/>
        <end position="14"/>
    </location>
</feature>
<feature type="compositionally biased region" description="Low complexity" evidence="4">
    <location>
        <begin position="1555"/>
        <end position="1570"/>
    </location>
</feature>
<dbReference type="PRINTS" id="PR01415">
    <property type="entry name" value="ANKYRIN"/>
</dbReference>
<dbReference type="PROSITE" id="PS50297">
    <property type="entry name" value="ANK_REP_REGION"/>
    <property type="match status" value="6"/>
</dbReference>
<dbReference type="InterPro" id="IPR051616">
    <property type="entry name" value="Cul2-RING_E3_ligase_SR"/>
</dbReference>
<evidence type="ECO:0000313" key="7">
    <source>
        <dbReference type="EMBL" id="KPM35737.1"/>
    </source>
</evidence>
<evidence type="ECO:0000256" key="1">
    <source>
        <dbReference type="ARBA" id="ARBA00007920"/>
    </source>
</evidence>
<feature type="repeat" description="ANK" evidence="3">
    <location>
        <begin position="1259"/>
        <end position="1287"/>
    </location>
</feature>
<comment type="similarity">
    <text evidence="1">Belongs to the putative lipase ROG1 family.</text>
</comment>
<name>A0A0P7B5D8_9HYPO</name>
<dbReference type="Gene3D" id="3.40.50.1820">
    <property type="entry name" value="alpha/beta hydrolase"/>
    <property type="match status" value="1"/>
</dbReference>
<evidence type="ECO:0000256" key="2">
    <source>
        <dbReference type="ARBA" id="ARBA00022737"/>
    </source>
</evidence>
<feature type="region of interest" description="Disordered" evidence="4">
    <location>
        <begin position="804"/>
        <end position="866"/>
    </location>
</feature>
<dbReference type="SUPFAM" id="SSF53474">
    <property type="entry name" value="alpha/beta-Hydrolases"/>
    <property type="match status" value="1"/>
</dbReference>
<dbReference type="PANTHER" id="PTHR46224:SF64">
    <property type="entry name" value="IQ MOTIF AND ANKYRIN REPEAT DOMAIN-CONTAINING PROTEIN 1"/>
    <property type="match status" value="1"/>
</dbReference>
<dbReference type="InterPro" id="IPR056884">
    <property type="entry name" value="NPHP3-like_N"/>
</dbReference>
<keyword evidence="3" id="KW-0040">ANK repeat</keyword>
<sequence length="1817" mass="199401">MSSVRRSATRSGTVRRSETKKGGDGLAKRAKGYDIVQQGIKQLYPPEDKPGVGSDIDIVLVPGLAAHPEESWQSAKTGFNWTTHEDGIIRDFPRARILLYMYESQWIGHLKVRQQVMSNIAMSLLVCLKSKREDCKTRPIVFIGHSMGGLVVAKAVTYADSRRSLFPVMFEAISATIFFGTPFGGAREAAWATMYASIAEKFGKACNSKLLDFMRPGEEALRELRSEFMRLTKKLNQKIEVVCFWELEPTDLTKMAHLPALFGITKAMIPASVELVTRESATLGGDMEPGLSCNHRDLVKFDGPKDRIWCQIVREHLKRTINGVHLTAKNRVIAARDLDLSSLKGVMDALSGTQVDKKRREISKTVTVSSWITSASEYSEWLGWTEKDADQSIPNGPSMDCLWIRGREGRGKTGATIAALENIEKVVNQNEEQNPGQDSILLAYFFCEPSTDHCTAEDLLKSLLYQLVDQQNALATHAKGFVKKKVKDGTSKSQAQPTVENLWQCLQDMLLDDFIGRRVYFVLSNLHVLPDENDSTAKLMAYLGQVFGEMSTVRGDSEGREVSARWFITSRDAHHIGKSLGATSIRLVDLEDEKYVDKVQMELRKHAKGRVTTLGTSKHYSKALTFFASSLIGKRARNVQWIDITCGQLEELPEVESHLKVRRVLENTPQDLNQLLNGTWNHIFRTNSDSTEKIKEILRALILTFEDPSEDGLGVLGGFSSDEKDKEELHSLIDMCKPFLTVKRSTVGFMSPAVKEHLLGNSQELLGLSAEETKWQHGILALRSLAHLMEAFDFPETIFPEATEDAGSVDDEASDNGSDENDENESSDGQNDENDLEFDSADTDRDEVSSVRSYEDWIEESESEEDPEAEILWDKALAYPVKHWLHHGSRATTEFAEELSQEEEFWKRDSLIRRRWLTEYSRMTGDFDNLEPRSLKALHVAASVGFRQLVVSLLDNGYGDELMEHDSLANTPLHLAACFGRPNTVEELLDRGADIDDGEEVSEDTPLHMAAEEGHVQVMKKLLSRGAKPNTYSESSGLVINAAISSGKFDAVELLVKAGVSLTLERDDVESPLAQAAAMSDVSMLEYLMQQYAHQIPPEEYSKAMVSAAGAGRMETFKRLLEFEHKPEDFQWALNSAAEEAKWDIAEVLLESRSDLDCDEAFYQAAIGTEDKDGVLEALWEYTRGSISTDKVDDALYDATDREKHNTVKLLLEKFSANPNATGAQYGNALTAAAYDGSLDTLKLLLDAGAEVNSSDGWAIQAAAEEGHEEVVTELLNRGADVNAAAEDDRFSSRTALYGASQAGRREIVELLLQHGADPNMSGGNDTPPIISAAVLGQAEILSLLIDAGADVNVVGGDEDTTPLIGAVRIIPGTDSLQKLIDAGADVNLPGGNGETALIAAASLEEETRFLLDHGADVMHCTDEGMNALKAAVAEEDNEECLGVLVDHVSFILSALKHAMDSGNTAVADVVRSAIEASKKSDDATGAPSENGSEAAEDHAESTKPDSYEAEMNPGESNAAVELPRHSIMTPPVELASTHEPIESRPSTQGFAALPASQSSQQGPGPRPQSMQHISFANAVETSSRQPTYTPYGEHNVGGVPPQFSSEQMYPTVPVRRKPAPMMQHALHTPTPSLGGQDRNGPPYQAYVPGVGAPPQGPGRPMSSQPQPASNHGTYNQLPSSTPGNTHSQAQDISSYDGSHWGGRFDSTAPQNPSEYGNRNQYHGMTPSRLGESGSQAGTTTPPHPLQRPAAQPHPYSSPATIQPYRDSRTPPRRIEGGQNPYPTPSSTQESFVSMVPDQSHPDSRQQKSEYRKSMFR</sequence>
<feature type="domain" description="DUF676" evidence="5">
    <location>
        <begin position="58"/>
        <end position="188"/>
    </location>
</feature>
<evidence type="ECO:0000313" key="8">
    <source>
        <dbReference type="Proteomes" id="UP000050424"/>
    </source>
</evidence>
<feature type="region of interest" description="Disordered" evidence="4">
    <location>
        <begin position="1"/>
        <end position="30"/>
    </location>
</feature>
<comment type="caution">
    <text evidence="7">The sequence shown here is derived from an EMBL/GenBank/DDBJ whole genome shotgun (WGS) entry which is preliminary data.</text>
</comment>
<evidence type="ECO:0000256" key="3">
    <source>
        <dbReference type="PROSITE-ProRule" id="PRU00023"/>
    </source>
</evidence>
<feature type="compositionally biased region" description="Acidic residues" evidence="4">
    <location>
        <begin position="804"/>
        <end position="841"/>
    </location>
</feature>
<reference evidence="7 8" key="1">
    <citation type="submission" date="2015-09" db="EMBL/GenBank/DDBJ databases">
        <title>Draft genome of a European isolate of the apple canker pathogen Neonectria ditissima.</title>
        <authorList>
            <person name="Gomez-Cortecero A."/>
            <person name="Harrison R.J."/>
            <person name="Armitage A.D."/>
        </authorList>
    </citation>
    <scope>NUCLEOTIDE SEQUENCE [LARGE SCALE GENOMIC DNA]</scope>
    <source>
        <strain evidence="7 8">R09/05</strain>
    </source>
</reference>
<feature type="repeat" description="ANK" evidence="3">
    <location>
        <begin position="1292"/>
        <end position="1324"/>
    </location>
</feature>
<evidence type="ECO:0000256" key="4">
    <source>
        <dbReference type="SAM" id="MobiDB-lite"/>
    </source>
</evidence>
<dbReference type="EMBL" id="LKCW01000236">
    <property type="protein sequence ID" value="KPM35737.1"/>
    <property type="molecule type" value="Genomic_DNA"/>
</dbReference>
<proteinExistence type="inferred from homology"/>
<dbReference type="InterPro" id="IPR036770">
    <property type="entry name" value="Ankyrin_rpt-contain_sf"/>
</dbReference>
<keyword evidence="2" id="KW-0677">Repeat</keyword>
<feature type="repeat" description="ANK" evidence="3">
    <location>
        <begin position="1002"/>
        <end position="1034"/>
    </location>
</feature>
<feature type="compositionally biased region" description="Basic and acidic residues" evidence="4">
    <location>
        <begin position="1496"/>
        <end position="1507"/>
    </location>
</feature>
<dbReference type="InterPro" id="IPR002110">
    <property type="entry name" value="Ankyrin_rpt"/>
</dbReference>
<feature type="compositionally biased region" description="Acidic residues" evidence="4">
    <location>
        <begin position="856"/>
        <end position="866"/>
    </location>
</feature>
<feature type="domain" description="Nephrocystin 3-like N-terminal" evidence="6">
    <location>
        <begin position="370"/>
        <end position="571"/>
    </location>
</feature>
<feature type="compositionally biased region" description="Polar residues" evidence="4">
    <location>
        <begin position="1571"/>
        <end position="1589"/>
    </location>
</feature>
<dbReference type="Proteomes" id="UP000050424">
    <property type="component" value="Unassembled WGS sequence"/>
</dbReference>
<feature type="repeat" description="ANK" evidence="3">
    <location>
        <begin position="1325"/>
        <end position="1357"/>
    </location>
</feature>
<gene>
    <name evidence="7" type="ORF">AK830_g10834</name>
</gene>
<organism evidence="7 8">
    <name type="scientific">Neonectria ditissima</name>
    <dbReference type="NCBI Taxonomy" id="78410"/>
    <lineage>
        <taxon>Eukaryota</taxon>
        <taxon>Fungi</taxon>
        <taxon>Dikarya</taxon>
        <taxon>Ascomycota</taxon>
        <taxon>Pezizomycotina</taxon>
        <taxon>Sordariomycetes</taxon>
        <taxon>Hypocreomycetidae</taxon>
        <taxon>Hypocreales</taxon>
        <taxon>Nectriaceae</taxon>
        <taxon>Neonectria</taxon>
    </lineage>
</organism>